<proteinExistence type="predicted"/>
<evidence type="ECO:0000313" key="5">
    <source>
        <dbReference type="Proteomes" id="UP000274504"/>
    </source>
</evidence>
<dbReference type="Proteomes" id="UP000274504">
    <property type="component" value="Unassembled WGS sequence"/>
</dbReference>
<dbReference type="InterPro" id="IPR050235">
    <property type="entry name" value="CK1_Ser-Thr_kinase"/>
</dbReference>
<dbReference type="PANTHER" id="PTHR11909">
    <property type="entry name" value="CASEIN KINASE-RELATED"/>
    <property type="match status" value="1"/>
</dbReference>
<reference evidence="6" key="1">
    <citation type="submission" date="2016-04" db="UniProtKB">
        <authorList>
            <consortium name="WormBaseParasite"/>
        </authorList>
    </citation>
    <scope>IDENTIFICATION</scope>
</reference>
<protein>
    <recommendedName>
        <fullName evidence="1">non-specific serine/threonine protein kinase</fullName>
        <ecNumber evidence="1">2.7.11.1</ecNumber>
    </recommendedName>
</protein>
<dbReference type="PROSITE" id="PS00108">
    <property type="entry name" value="PROTEIN_KINASE_ST"/>
    <property type="match status" value="1"/>
</dbReference>
<feature type="domain" description="Protein kinase" evidence="3">
    <location>
        <begin position="1"/>
        <end position="253"/>
    </location>
</feature>
<dbReference type="SUPFAM" id="SSF56112">
    <property type="entry name" value="Protein kinase-like (PK-like)"/>
    <property type="match status" value="1"/>
</dbReference>
<evidence type="ECO:0000313" key="4">
    <source>
        <dbReference type="EMBL" id="VDL60362.1"/>
    </source>
</evidence>
<dbReference type="GO" id="GO:0005524">
    <property type="term" value="F:ATP binding"/>
    <property type="evidence" value="ECO:0007669"/>
    <property type="project" value="InterPro"/>
</dbReference>
<evidence type="ECO:0000259" key="3">
    <source>
        <dbReference type="PROSITE" id="PS50011"/>
    </source>
</evidence>
<dbReference type="AlphaFoldDB" id="A0A158QEX6"/>
<dbReference type="Pfam" id="PF00069">
    <property type="entry name" value="Pkinase"/>
    <property type="match status" value="1"/>
</dbReference>
<dbReference type="SMART" id="SM00220">
    <property type="entry name" value="S_TKc"/>
    <property type="match status" value="1"/>
</dbReference>
<dbReference type="OrthoDB" id="5800476at2759"/>
<dbReference type="PROSITE" id="PS50011">
    <property type="entry name" value="PROTEIN_KINASE_DOM"/>
    <property type="match status" value="1"/>
</dbReference>
<dbReference type="InterPro" id="IPR000719">
    <property type="entry name" value="Prot_kinase_dom"/>
</dbReference>
<dbReference type="GO" id="GO:0004674">
    <property type="term" value="F:protein serine/threonine kinase activity"/>
    <property type="evidence" value="ECO:0007669"/>
    <property type="project" value="UniProtKB-EC"/>
</dbReference>
<dbReference type="FunFam" id="1.10.510.10:FF:000596">
    <property type="entry name" value="CK1 family protein kinase"/>
    <property type="match status" value="1"/>
</dbReference>
<dbReference type="Gene3D" id="1.10.510.10">
    <property type="entry name" value="Transferase(Phosphotransferase) domain 1"/>
    <property type="match status" value="1"/>
</dbReference>
<evidence type="ECO:0000256" key="2">
    <source>
        <dbReference type="SAM" id="MobiDB-lite"/>
    </source>
</evidence>
<dbReference type="InterPro" id="IPR011009">
    <property type="entry name" value="Kinase-like_dom_sf"/>
</dbReference>
<evidence type="ECO:0000313" key="6">
    <source>
        <dbReference type="WBParaSite" id="HDID_0000804601-mRNA-1"/>
    </source>
</evidence>
<reference evidence="4 5" key="2">
    <citation type="submission" date="2018-11" db="EMBL/GenBank/DDBJ databases">
        <authorList>
            <consortium name="Pathogen Informatics"/>
        </authorList>
    </citation>
    <scope>NUCLEOTIDE SEQUENCE [LARGE SCALE GENOMIC DNA]</scope>
</reference>
<feature type="compositionally biased region" description="Low complexity" evidence="2">
    <location>
        <begin position="550"/>
        <end position="562"/>
    </location>
</feature>
<gene>
    <name evidence="4" type="ORF">HDID_LOCUS8044</name>
</gene>
<dbReference type="STRING" id="6216.A0A158QEX6"/>
<name>A0A158QEX6_HYMDI</name>
<dbReference type="WBParaSite" id="HDID_0000804601-mRNA-1">
    <property type="protein sequence ID" value="HDID_0000804601-mRNA-1"/>
    <property type="gene ID" value="HDID_0000804601"/>
</dbReference>
<dbReference type="EMBL" id="UYSG01011018">
    <property type="protein sequence ID" value="VDL60362.1"/>
    <property type="molecule type" value="Genomic_DNA"/>
</dbReference>
<dbReference type="EC" id="2.7.11.1" evidence="1"/>
<dbReference type="InterPro" id="IPR008271">
    <property type="entry name" value="Ser/Thr_kinase_AS"/>
</dbReference>
<accession>A0A158QEX6</accession>
<evidence type="ECO:0000256" key="1">
    <source>
        <dbReference type="ARBA" id="ARBA00012513"/>
    </source>
</evidence>
<organism evidence="6">
    <name type="scientific">Hymenolepis diminuta</name>
    <name type="common">Rat tapeworm</name>
    <dbReference type="NCBI Taxonomy" id="6216"/>
    <lineage>
        <taxon>Eukaryota</taxon>
        <taxon>Metazoa</taxon>
        <taxon>Spiralia</taxon>
        <taxon>Lophotrochozoa</taxon>
        <taxon>Platyhelminthes</taxon>
        <taxon>Cestoda</taxon>
        <taxon>Eucestoda</taxon>
        <taxon>Cyclophyllidea</taxon>
        <taxon>Hymenolepididae</taxon>
        <taxon>Hymenolepis</taxon>
    </lineage>
</organism>
<feature type="region of interest" description="Disordered" evidence="2">
    <location>
        <begin position="549"/>
        <end position="578"/>
    </location>
</feature>
<sequence>MGTDVTDNQEVAIKLECVNAKHPQLMIEAKIYRILQGGFGIPSLKWFGKEGDYNVMVMQLLGPSLEDLFNFCGRRFRLKTVILLADQILMRIEYMHSRNFIHRDIKPDNFLMGLGKRGNVVYFIDFGLAKRYRDPRTHLHIPYRENKNLTGTARYASVNTHLGIEQSRRDDMESLGYVLMYFLRGSLPWQGLKSVNKRQKYERICEKKMETSVEALCEGYPSEMAEYLKYCRGLNFEAKPDYSHLRRLLRALFKKSHFTHDIVFDWNLLKISGNEAGSAGASQTAATGNGTTGLESGVQQMKISAGNGHHHGNIKDDEKTDQTRNHMGGIQFGQASQPAVVNIQPSAQQVKLYSHILEQQQKAQQAQQQQRGMVTHQGQPSGAVLSYLRSMKTTAPETSFSPIPQQQVLPQVSPWNANNSAVAPMGAGPSIIPSPDPGQLCTPAPPQKYPDQNMASAGGFPSSTAAYLNVFAAAAMAQQQQQQQKQQQHQFAVLAAQQQAAAAQQAAQQEQWAAAAHRFGGSGVGPGAIWPPHQQAAAVAGVSLQQTPVAAAPSPQNNAAASGNVGDPSALYRPGCLH</sequence>